<accession>E1A212</accession>
<gene>
    <name evidence="1" type="ORF">phiAS5_ORF0258</name>
</gene>
<dbReference type="Proteomes" id="UP000002236">
    <property type="component" value="Segment"/>
</dbReference>
<dbReference type="GeneID" id="9861665"/>
<proteinExistence type="predicted"/>
<keyword evidence="2" id="KW-1185">Reference proteome</keyword>
<reference evidence="1 2" key="1">
    <citation type="journal article" date="2012" name="Vet. Microbiol.">
        <title>Complete genome sequence and characterization of a broad-host range T4-like bacteriophage phiAS5 infecting Aeromonas salmonicida subsp. salmonicida.</title>
        <authorList>
            <person name="Kim J.H."/>
            <person name="Son J.S."/>
            <person name="Choi Y.J."/>
            <person name="Choresca C.H.Jr."/>
            <person name="Shin S.P."/>
            <person name="Han J.E."/>
            <person name="Jun J.W."/>
            <person name="Park S.C."/>
        </authorList>
    </citation>
    <scope>NUCLEOTIDE SEQUENCE [LARGE SCALE GENOMIC DNA]</scope>
</reference>
<sequence length="156" mass="17674">MTNGGERTKRNLVFAHYSEHRNMGHDREQRLHDHGLKGDLPNFNVDANMKKFGILAIALLLTGCDTITQETTNGYQMVPGLDGCKVFHLRSKTEQNLYVTRCPTTTSTHWDISNGKSTSHYDSTADNYDPNAETLEQAIERLNTNLAELYKQKAMQ</sequence>
<dbReference type="RefSeq" id="YP_003969547.1">
    <property type="nucleotide sequence ID" value="NC_014636.1"/>
</dbReference>
<dbReference type="OrthoDB" id="20275at10239"/>
<organism evidence="1 2">
    <name type="scientific">Aeromonas phage phiAS5</name>
    <dbReference type="NCBI Taxonomy" id="879630"/>
    <lineage>
        <taxon>Viruses</taxon>
        <taxon>Duplodnaviria</taxon>
        <taxon>Heunggongvirae</taxon>
        <taxon>Uroviricota</taxon>
        <taxon>Caudoviricetes</taxon>
        <taxon>Pantevenvirales</taxon>
        <taxon>Straboviridae</taxon>
        <taxon>Chrysonvirus</taxon>
        <taxon>Chrysonvirus as5</taxon>
    </lineage>
</organism>
<evidence type="ECO:0000313" key="1">
    <source>
        <dbReference type="EMBL" id="ADM80101.1"/>
    </source>
</evidence>
<name>E1A212_9CAUD</name>
<dbReference type="InterPro" id="IPR032618">
    <property type="entry name" value="DUF4884"/>
</dbReference>
<dbReference type="EMBL" id="HM452126">
    <property type="protein sequence ID" value="ADM80101.1"/>
    <property type="molecule type" value="Genomic_DNA"/>
</dbReference>
<dbReference type="KEGG" id="vg:9861665"/>
<evidence type="ECO:0000313" key="2">
    <source>
        <dbReference type="Proteomes" id="UP000002236"/>
    </source>
</evidence>
<protein>
    <submittedName>
        <fullName evidence="1">Uncharacterized protein</fullName>
    </submittedName>
</protein>
<dbReference type="Pfam" id="PF16225">
    <property type="entry name" value="DUF4884"/>
    <property type="match status" value="1"/>
</dbReference>